<dbReference type="InParanoid" id="A0A3Q7EZW7"/>
<reference evidence="1" key="1">
    <citation type="journal article" date="2012" name="Nature">
        <title>The tomato genome sequence provides insights into fleshy fruit evolution.</title>
        <authorList>
            <consortium name="Tomato Genome Consortium"/>
        </authorList>
    </citation>
    <scope>NUCLEOTIDE SEQUENCE [LARGE SCALE GENOMIC DNA]</scope>
    <source>
        <strain evidence="1">cv. Heinz 1706</strain>
    </source>
</reference>
<dbReference type="InterPro" id="IPR012340">
    <property type="entry name" value="NA-bd_OB-fold"/>
</dbReference>
<name>A0A3Q7EZW7_SOLLC</name>
<dbReference type="STRING" id="4081.A0A3Q7EZW7"/>
<evidence type="ECO:0000313" key="2">
    <source>
        <dbReference type="Proteomes" id="UP000004994"/>
    </source>
</evidence>
<dbReference type="Gene3D" id="2.40.50.140">
    <property type="entry name" value="Nucleic acid-binding proteins"/>
    <property type="match status" value="1"/>
</dbReference>
<dbReference type="OMA" id="WWFPLRM"/>
<accession>A0A3Q7EZW7</accession>
<protein>
    <submittedName>
        <fullName evidence="1">Uncharacterized protein</fullName>
    </submittedName>
</protein>
<reference evidence="1" key="2">
    <citation type="submission" date="2019-01" db="UniProtKB">
        <authorList>
            <consortium name="EnsemblPlants"/>
        </authorList>
    </citation>
    <scope>IDENTIFICATION</scope>
    <source>
        <strain evidence="1">cv. Heinz 1706</strain>
    </source>
</reference>
<organism evidence="1">
    <name type="scientific">Solanum lycopersicum</name>
    <name type="common">Tomato</name>
    <name type="synonym">Lycopersicon esculentum</name>
    <dbReference type="NCBI Taxonomy" id="4081"/>
    <lineage>
        <taxon>Eukaryota</taxon>
        <taxon>Viridiplantae</taxon>
        <taxon>Streptophyta</taxon>
        <taxon>Embryophyta</taxon>
        <taxon>Tracheophyta</taxon>
        <taxon>Spermatophyta</taxon>
        <taxon>Magnoliopsida</taxon>
        <taxon>eudicotyledons</taxon>
        <taxon>Gunneridae</taxon>
        <taxon>Pentapetalae</taxon>
        <taxon>asterids</taxon>
        <taxon>lamiids</taxon>
        <taxon>Solanales</taxon>
        <taxon>Solanaceae</taxon>
        <taxon>Solanoideae</taxon>
        <taxon>Solaneae</taxon>
        <taxon>Solanum</taxon>
        <taxon>Solanum subgen. Lycopersicon</taxon>
    </lineage>
</organism>
<dbReference type="Gramene" id="Solyc02g050270.2.1">
    <property type="protein sequence ID" value="Solyc02g050270.2.1"/>
    <property type="gene ID" value="Solyc02g050270.2"/>
</dbReference>
<proteinExistence type="predicted"/>
<dbReference type="Proteomes" id="UP000004994">
    <property type="component" value="Chromosome 2"/>
</dbReference>
<dbReference type="AlphaFoldDB" id="A0A3Q7EZW7"/>
<dbReference type="PaxDb" id="4081-Solyc02g050270.1.1"/>
<evidence type="ECO:0000313" key="1">
    <source>
        <dbReference type="EnsemblPlants" id="Solyc02g050270.2.1"/>
    </source>
</evidence>
<sequence>MQDILANVINDSPSTKTTTGKRLQEFIVMDKLKKPTNLTLLEDFIDHEGVKLFNQLHDYPIIHARRIAKSSLGTSNIFIDLTSKFNKPIEINPPYPQATELRTW</sequence>
<keyword evidence="2" id="KW-1185">Reference proteome</keyword>
<dbReference type="EnsemblPlants" id="Solyc02g050270.2.1">
    <property type="protein sequence ID" value="Solyc02g050270.2.1"/>
    <property type="gene ID" value="Solyc02g050270.2"/>
</dbReference>